<proteinExistence type="predicted"/>
<reference evidence="2" key="1">
    <citation type="submission" date="2021-03" db="EMBL/GenBank/DDBJ databases">
        <authorList>
            <person name="Lu T."/>
            <person name="Wang Q."/>
            <person name="Han X."/>
        </authorList>
    </citation>
    <scope>NUCLEOTIDE SEQUENCE</scope>
    <source>
        <strain evidence="2">WQ 2009</strain>
    </source>
</reference>
<evidence type="ECO:0000259" key="1">
    <source>
        <dbReference type="Pfam" id="PF13454"/>
    </source>
</evidence>
<dbReference type="EMBL" id="JAGKSB010000004">
    <property type="protein sequence ID" value="MBP3942930.1"/>
    <property type="molecule type" value="Genomic_DNA"/>
</dbReference>
<sequence length="595" mass="66564">MIWTKDNFSSEHLKKSEQVTTKVYQKPPIDSQTPRVAIIGGGPKGFYALKALFQALKKQPLRSPLSIDWFNDDSSFACGKNFNTQQPDYLLINNCIGHIDVWKDDYSTEKLNFCDWINHYRKGKKNALPTDFASRALVGHYLSHALLLLLKDMPDHLQLNFHIENVDRLYLDTQQQIYLGDKFKVAYKSVILCTGNSYTSKLPKSIAQDILKLGGVYIKHPYPIGNSLALPKQADVAVLGLGLTGIDVVLGLTEGRGGKFSRKDGGQYIPADKEVGTIYAWSRSNLPMLCRGAIYGDEPSKFTYLTEQRLASLLAIKGTIKAKSQLLPLLSKEITFAYYSCKWRKKSFTKKEMEAQIAKLKKPFALSDLLAPDKSTQFSTCSTRQDFIIAYLTFTIKETKKGPLKSPYMAAASVWRDASLFFSSCYNFKGLTGNSQALFDQEWAGAFHRISYGPPISTMEKILILCKAGKLKFPFQQAPSLRIEKQKLLLEEGALKVSVSHLIDARIGKVNLTESLPATLLRAGIASPLVNDRYQVGCMEIQPNGRLKSTLDAPIYLYGTPTEGNTLDNDTLAIDKYNYAAAWAADILENHLQKK</sequence>
<keyword evidence="3" id="KW-1185">Reference proteome</keyword>
<evidence type="ECO:0000313" key="2">
    <source>
        <dbReference type="EMBL" id="MBP3942930.1"/>
    </source>
</evidence>
<dbReference type="RefSeq" id="WP_353546416.1">
    <property type="nucleotide sequence ID" value="NZ_JAGKSB010000004.1"/>
</dbReference>
<name>A0A8T4H732_9SPHI</name>
<dbReference type="PANTHER" id="PTHR40254">
    <property type="entry name" value="BLR0577 PROTEIN"/>
    <property type="match status" value="1"/>
</dbReference>
<dbReference type="InterPro" id="IPR052189">
    <property type="entry name" value="L-asp_N-monooxygenase_NS-form"/>
</dbReference>
<comment type="caution">
    <text evidence="2">The sequence shown here is derived from an EMBL/GenBank/DDBJ whole genome shotgun (WGS) entry which is preliminary data.</text>
</comment>
<feature type="domain" description="FAD-dependent urate hydroxylase HpyO/Asp monooxygenase CreE-like FAD/NAD(P)-binding" evidence="1">
    <location>
        <begin position="37"/>
        <end position="196"/>
    </location>
</feature>
<dbReference type="InterPro" id="IPR038732">
    <property type="entry name" value="HpyO/CreE_NAD-binding"/>
</dbReference>
<dbReference type="InterPro" id="IPR036188">
    <property type="entry name" value="FAD/NAD-bd_sf"/>
</dbReference>
<accession>A0A8T4H732</accession>
<gene>
    <name evidence="2" type="ORF">J5U18_05015</name>
</gene>
<protein>
    <submittedName>
        <fullName evidence="2">FAD/NAD(P)-binding protein</fullName>
    </submittedName>
</protein>
<evidence type="ECO:0000313" key="3">
    <source>
        <dbReference type="Proteomes" id="UP000679691"/>
    </source>
</evidence>
<dbReference type="AlphaFoldDB" id="A0A8T4H732"/>
<dbReference type="Pfam" id="PF13454">
    <property type="entry name" value="NAD_binding_9"/>
    <property type="match status" value="1"/>
</dbReference>
<organism evidence="2 3">
    <name type="scientific">Rhinopithecimicrobium faecis</name>
    <dbReference type="NCBI Taxonomy" id="2820698"/>
    <lineage>
        <taxon>Bacteria</taxon>
        <taxon>Pseudomonadati</taxon>
        <taxon>Bacteroidota</taxon>
        <taxon>Sphingobacteriia</taxon>
        <taxon>Sphingobacteriales</taxon>
        <taxon>Sphingobacteriaceae</taxon>
        <taxon>Rhinopithecimicrobium</taxon>
    </lineage>
</organism>
<dbReference type="Proteomes" id="UP000679691">
    <property type="component" value="Unassembled WGS sequence"/>
</dbReference>
<dbReference type="SUPFAM" id="SSF51905">
    <property type="entry name" value="FAD/NAD(P)-binding domain"/>
    <property type="match status" value="1"/>
</dbReference>
<dbReference type="Gene3D" id="3.50.50.60">
    <property type="entry name" value="FAD/NAD(P)-binding domain"/>
    <property type="match status" value="1"/>
</dbReference>
<dbReference type="PANTHER" id="PTHR40254:SF1">
    <property type="entry name" value="BLR0577 PROTEIN"/>
    <property type="match status" value="1"/>
</dbReference>